<gene>
    <name evidence="1" type="ORF">CEUTPL_LOCUS10262</name>
</gene>
<accession>A0A9N9MY14</accession>
<proteinExistence type="predicted"/>
<keyword evidence="2" id="KW-1185">Reference proteome</keyword>
<protein>
    <submittedName>
        <fullName evidence="1">Uncharacterized protein</fullName>
    </submittedName>
</protein>
<evidence type="ECO:0000313" key="1">
    <source>
        <dbReference type="EMBL" id="CAG9769764.1"/>
    </source>
</evidence>
<dbReference type="EMBL" id="OU892281">
    <property type="protein sequence ID" value="CAG9769764.1"/>
    <property type="molecule type" value="Genomic_DNA"/>
</dbReference>
<dbReference type="AlphaFoldDB" id="A0A9N9MY14"/>
<dbReference type="OrthoDB" id="3176171at2759"/>
<dbReference type="Proteomes" id="UP001152799">
    <property type="component" value="Chromosome 5"/>
</dbReference>
<organism evidence="1 2">
    <name type="scientific">Ceutorhynchus assimilis</name>
    <name type="common">cabbage seed weevil</name>
    <dbReference type="NCBI Taxonomy" id="467358"/>
    <lineage>
        <taxon>Eukaryota</taxon>
        <taxon>Metazoa</taxon>
        <taxon>Ecdysozoa</taxon>
        <taxon>Arthropoda</taxon>
        <taxon>Hexapoda</taxon>
        <taxon>Insecta</taxon>
        <taxon>Pterygota</taxon>
        <taxon>Neoptera</taxon>
        <taxon>Endopterygota</taxon>
        <taxon>Coleoptera</taxon>
        <taxon>Polyphaga</taxon>
        <taxon>Cucujiformia</taxon>
        <taxon>Curculionidae</taxon>
        <taxon>Ceutorhynchinae</taxon>
        <taxon>Ceutorhynchus</taxon>
    </lineage>
</organism>
<reference evidence="1" key="1">
    <citation type="submission" date="2022-01" db="EMBL/GenBank/DDBJ databases">
        <authorList>
            <person name="King R."/>
        </authorList>
    </citation>
    <scope>NUCLEOTIDE SEQUENCE</scope>
</reference>
<evidence type="ECO:0000313" key="2">
    <source>
        <dbReference type="Proteomes" id="UP001152799"/>
    </source>
</evidence>
<sequence length="175" mass="20169">MNVLIYYLAGDLSNESYMRFLGHIKVQKEDFSITMSTLKFGNVLKMLHPKKHTVQAGINEEFKLTWLQNKLESIKNGEHLDSALLAQAWEKRIGPERKHHLYRIVDEFLADRINEISLINVTDPKAVFSRIRDICDNYKNKTRIIEVENGKTMARKLSDTSIKTKSSKTSLTSVS</sequence>
<name>A0A9N9MY14_9CUCU</name>